<dbReference type="AlphaFoldDB" id="A0AAN8CMG6"/>
<dbReference type="EMBL" id="JAURVH010001530">
    <property type="protein sequence ID" value="KAK5906520.1"/>
    <property type="molecule type" value="Genomic_DNA"/>
</dbReference>
<comment type="caution">
    <text evidence="1">The sequence shown here is derived from an EMBL/GenBank/DDBJ whole genome shotgun (WGS) entry which is preliminary data.</text>
</comment>
<evidence type="ECO:0000313" key="1">
    <source>
        <dbReference type="EMBL" id="KAK5906520.1"/>
    </source>
</evidence>
<protein>
    <submittedName>
        <fullName evidence="1">Uncharacterized protein</fullName>
    </submittedName>
</protein>
<dbReference type="Proteomes" id="UP001331515">
    <property type="component" value="Unassembled WGS sequence"/>
</dbReference>
<accession>A0AAN8CMG6</accession>
<sequence length="113" mass="12598">MNTFSLQRNSPRFLSGSMALASDVPAPFLPPEAGFFLLPNITQESRSASFPSFSLCPDPALFLEQEMGSYRPSSMELLQEENRASRLFLVLLSCKERGVWPNLLPADVTQMDL</sequence>
<proteinExistence type="predicted"/>
<evidence type="ECO:0000313" key="2">
    <source>
        <dbReference type="Proteomes" id="UP001331515"/>
    </source>
</evidence>
<organism evidence="1 2">
    <name type="scientific">Champsocephalus gunnari</name>
    <name type="common">Mackerel icefish</name>
    <dbReference type="NCBI Taxonomy" id="52237"/>
    <lineage>
        <taxon>Eukaryota</taxon>
        <taxon>Metazoa</taxon>
        <taxon>Chordata</taxon>
        <taxon>Craniata</taxon>
        <taxon>Vertebrata</taxon>
        <taxon>Euteleostomi</taxon>
        <taxon>Actinopterygii</taxon>
        <taxon>Neopterygii</taxon>
        <taxon>Teleostei</taxon>
        <taxon>Neoteleostei</taxon>
        <taxon>Acanthomorphata</taxon>
        <taxon>Eupercaria</taxon>
        <taxon>Perciformes</taxon>
        <taxon>Notothenioidei</taxon>
        <taxon>Channichthyidae</taxon>
        <taxon>Champsocephalus</taxon>
    </lineage>
</organism>
<gene>
    <name evidence="1" type="ORF">CgunFtcFv8_002379</name>
</gene>
<name>A0AAN8CMG6_CHAGU</name>
<keyword evidence="2" id="KW-1185">Reference proteome</keyword>
<reference evidence="1 2" key="1">
    <citation type="journal article" date="2023" name="Mol. Biol. Evol.">
        <title>Genomics of Secondarily Temperate Adaptation in the Only Non-Antarctic Icefish.</title>
        <authorList>
            <person name="Rivera-Colon A.G."/>
            <person name="Rayamajhi N."/>
            <person name="Minhas B.F."/>
            <person name="Madrigal G."/>
            <person name="Bilyk K.T."/>
            <person name="Yoon V."/>
            <person name="Hune M."/>
            <person name="Gregory S."/>
            <person name="Cheng C.H.C."/>
            <person name="Catchen J.M."/>
        </authorList>
    </citation>
    <scope>NUCLEOTIDE SEQUENCE [LARGE SCALE GENOMIC DNA]</scope>
    <source>
        <tissue evidence="1">White muscle</tissue>
    </source>
</reference>